<dbReference type="Proteomes" id="UP000054477">
    <property type="component" value="Unassembled WGS sequence"/>
</dbReference>
<name>A0A0C9X7E3_9AGAR</name>
<dbReference type="AlphaFoldDB" id="A0A0C9X7E3"/>
<gene>
    <name evidence="1" type="ORF">K443DRAFT_255223</name>
</gene>
<reference evidence="2" key="2">
    <citation type="submission" date="2015-01" db="EMBL/GenBank/DDBJ databases">
        <title>Evolutionary Origins and Diversification of the Mycorrhizal Mutualists.</title>
        <authorList>
            <consortium name="DOE Joint Genome Institute"/>
            <consortium name="Mycorrhizal Genomics Consortium"/>
            <person name="Kohler A."/>
            <person name="Kuo A."/>
            <person name="Nagy L.G."/>
            <person name="Floudas D."/>
            <person name="Copeland A."/>
            <person name="Barry K.W."/>
            <person name="Cichocki N."/>
            <person name="Veneault-Fourrey C."/>
            <person name="LaButti K."/>
            <person name="Lindquist E.A."/>
            <person name="Lipzen A."/>
            <person name="Lundell T."/>
            <person name="Morin E."/>
            <person name="Murat C."/>
            <person name="Riley R."/>
            <person name="Ohm R."/>
            <person name="Sun H."/>
            <person name="Tunlid A."/>
            <person name="Henrissat B."/>
            <person name="Grigoriev I.V."/>
            <person name="Hibbett D.S."/>
            <person name="Martin F."/>
        </authorList>
    </citation>
    <scope>NUCLEOTIDE SEQUENCE [LARGE SCALE GENOMIC DNA]</scope>
    <source>
        <strain evidence="2">LaAM-08-1</strain>
    </source>
</reference>
<dbReference type="EMBL" id="KN838697">
    <property type="protein sequence ID" value="KIJ97288.1"/>
    <property type="molecule type" value="Genomic_DNA"/>
</dbReference>
<keyword evidence="2" id="KW-1185">Reference proteome</keyword>
<sequence length="61" mass="7128">MESEHGEGRNLAATWKAICSTEYRYLAVGESFRSGYHEVRNEPPECEQPRRMSYDWLKTSS</sequence>
<evidence type="ECO:0000313" key="2">
    <source>
        <dbReference type="Proteomes" id="UP000054477"/>
    </source>
</evidence>
<organism evidence="1 2">
    <name type="scientific">Laccaria amethystina LaAM-08-1</name>
    <dbReference type="NCBI Taxonomy" id="1095629"/>
    <lineage>
        <taxon>Eukaryota</taxon>
        <taxon>Fungi</taxon>
        <taxon>Dikarya</taxon>
        <taxon>Basidiomycota</taxon>
        <taxon>Agaricomycotina</taxon>
        <taxon>Agaricomycetes</taxon>
        <taxon>Agaricomycetidae</taxon>
        <taxon>Agaricales</taxon>
        <taxon>Agaricineae</taxon>
        <taxon>Hydnangiaceae</taxon>
        <taxon>Laccaria</taxon>
    </lineage>
</organism>
<proteinExistence type="predicted"/>
<evidence type="ECO:0000313" key="1">
    <source>
        <dbReference type="EMBL" id="KIJ97288.1"/>
    </source>
</evidence>
<protein>
    <submittedName>
        <fullName evidence="1">Unplaced genomic scaffold K443scaffold_162, whole genome shotgun sequence</fullName>
    </submittedName>
</protein>
<dbReference type="HOGENOM" id="CLU_2922943_0_0_1"/>
<reference evidence="1 2" key="1">
    <citation type="submission" date="2014-04" db="EMBL/GenBank/DDBJ databases">
        <authorList>
            <consortium name="DOE Joint Genome Institute"/>
            <person name="Kuo A."/>
            <person name="Kohler A."/>
            <person name="Nagy L.G."/>
            <person name="Floudas D."/>
            <person name="Copeland A."/>
            <person name="Barry K.W."/>
            <person name="Cichocki N."/>
            <person name="Veneault-Fourrey C."/>
            <person name="LaButti K."/>
            <person name="Lindquist E.A."/>
            <person name="Lipzen A."/>
            <person name="Lundell T."/>
            <person name="Morin E."/>
            <person name="Murat C."/>
            <person name="Sun H."/>
            <person name="Tunlid A."/>
            <person name="Henrissat B."/>
            <person name="Grigoriev I.V."/>
            <person name="Hibbett D.S."/>
            <person name="Martin F."/>
            <person name="Nordberg H.P."/>
            <person name="Cantor M.N."/>
            <person name="Hua S.X."/>
        </authorList>
    </citation>
    <scope>NUCLEOTIDE SEQUENCE [LARGE SCALE GENOMIC DNA]</scope>
    <source>
        <strain evidence="1 2">LaAM-08-1</strain>
    </source>
</reference>
<accession>A0A0C9X7E3</accession>